<accession>A0ABP8RYR9</accession>
<organism evidence="2 3">
    <name type="scientific">Pseudonocardia xishanensis</name>
    <dbReference type="NCBI Taxonomy" id="630995"/>
    <lineage>
        <taxon>Bacteria</taxon>
        <taxon>Bacillati</taxon>
        <taxon>Actinomycetota</taxon>
        <taxon>Actinomycetes</taxon>
        <taxon>Pseudonocardiales</taxon>
        <taxon>Pseudonocardiaceae</taxon>
        <taxon>Pseudonocardia</taxon>
    </lineage>
</organism>
<evidence type="ECO:0000313" key="3">
    <source>
        <dbReference type="Proteomes" id="UP001501598"/>
    </source>
</evidence>
<gene>
    <name evidence="2" type="ORF">GCM10023175_51850</name>
</gene>
<keyword evidence="3" id="KW-1185">Reference proteome</keyword>
<protein>
    <submittedName>
        <fullName evidence="2">Uncharacterized protein</fullName>
    </submittedName>
</protein>
<sequence>MAGRLSLGRKGNTRQPRAAWDSAARISSVEAMTAPPHRPIHEVGAACDSAGMRVTERDVDLIPPGNLHVPRREFGALWAAAEIRSQEQGANGVTDYAAGAVAITCRWLAVATVEGPGGRRRPASAPITSTSRTAQEELIEAEYLAAETLAARPAPPDWLARQPGYLAAVCATLRWAWRGVGSAPVLADH</sequence>
<proteinExistence type="predicted"/>
<comment type="caution">
    <text evidence="2">The sequence shown here is derived from an EMBL/GenBank/DDBJ whole genome shotgun (WGS) entry which is preliminary data.</text>
</comment>
<dbReference type="Proteomes" id="UP001501598">
    <property type="component" value="Unassembled WGS sequence"/>
</dbReference>
<evidence type="ECO:0000256" key="1">
    <source>
        <dbReference type="SAM" id="MobiDB-lite"/>
    </source>
</evidence>
<evidence type="ECO:0000313" key="2">
    <source>
        <dbReference type="EMBL" id="GAA4554274.1"/>
    </source>
</evidence>
<name>A0ABP8RYR9_9PSEU</name>
<dbReference type="EMBL" id="BAABGT010000082">
    <property type="protein sequence ID" value="GAA4554274.1"/>
    <property type="molecule type" value="Genomic_DNA"/>
</dbReference>
<feature type="region of interest" description="Disordered" evidence="1">
    <location>
        <begin position="1"/>
        <end position="22"/>
    </location>
</feature>
<reference evidence="3" key="1">
    <citation type="journal article" date="2019" name="Int. J. Syst. Evol. Microbiol.">
        <title>The Global Catalogue of Microorganisms (GCM) 10K type strain sequencing project: providing services to taxonomists for standard genome sequencing and annotation.</title>
        <authorList>
            <consortium name="The Broad Institute Genomics Platform"/>
            <consortium name="The Broad Institute Genome Sequencing Center for Infectious Disease"/>
            <person name="Wu L."/>
            <person name="Ma J."/>
        </authorList>
    </citation>
    <scope>NUCLEOTIDE SEQUENCE [LARGE SCALE GENOMIC DNA]</scope>
    <source>
        <strain evidence="3">JCM 17906</strain>
    </source>
</reference>